<dbReference type="PANTHER" id="PTHR45655:SF13">
    <property type="entry name" value="SOLUBLE GUANYLATE CYCLASE GCY-32-RELATED"/>
    <property type="match status" value="1"/>
</dbReference>
<feature type="domain" description="Heme NO-binding" evidence="1">
    <location>
        <begin position="2"/>
        <end position="122"/>
    </location>
</feature>
<dbReference type="PANTHER" id="PTHR45655">
    <property type="entry name" value="GUANYLATE CYCLASE SOLUBLE SUBUNIT BETA-2"/>
    <property type="match status" value="1"/>
</dbReference>
<proteinExistence type="predicted"/>
<dbReference type="AlphaFoldDB" id="A0A0P8CDC6"/>
<accession>A0A0P8CDC6</accession>
<dbReference type="SUPFAM" id="SSF111126">
    <property type="entry name" value="Ligand-binding domain in the NO signalling and Golgi transport"/>
    <property type="match status" value="1"/>
</dbReference>
<sequence length="128" mass="14510">MKGAIVQCLGDLVKSNFGNDKWEQSLETAGMSKTTFFTPIQNVDDEKVMKIIESLCKVAKISPAQAADAFGEYWVNVYAPKVYNSYFKGTNSSKELLLKMDSIHDNVTKNIPNAHPPRFEYEWKALKR</sequence>
<dbReference type="Proteomes" id="UP000050360">
    <property type="component" value="Unassembled WGS sequence"/>
</dbReference>
<comment type="caution">
    <text evidence="2">The sequence shown here is derived from an EMBL/GenBank/DDBJ whole genome shotgun (WGS) entry which is preliminary data.</text>
</comment>
<name>A0A0P8CDC6_9EURY</name>
<gene>
    <name evidence="2" type="ORF">MPEBLZ_00430</name>
</gene>
<evidence type="ECO:0000259" key="1">
    <source>
        <dbReference type="Pfam" id="PF07700"/>
    </source>
</evidence>
<dbReference type="InterPro" id="IPR024096">
    <property type="entry name" value="NO_sig/Golgi_transp_ligand-bd"/>
</dbReference>
<protein>
    <submittedName>
        <fullName evidence="2">Heme NO binding protein</fullName>
    </submittedName>
</protein>
<organism evidence="2 3">
    <name type="scientific">Candidatus Methanoperedens nitratireducens</name>
    <dbReference type="NCBI Taxonomy" id="1392998"/>
    <lineage>
        <taxon>Archaea</taxon>
        <taxon>Methanobacteriati</taxon>
        <taxon>Methanobacteriota</taxon>
        <taxon>Stenosarchaea group</taxon>
        <taxon>Methanomicrobia</taxon>
        <taxon>Methanosarcinales</taxon>
        <taxon>ANME-2 cluster</taxon>
        <taxon>Candidatus Methanoperedentaceae</taxon>
        <taxon>Candidatus Methanoperedens</taxon>
    </lineage>
</organism>
<dbReference type="InterPro" id="IPR038158">
    <property type="entry name" value="H-NOX_domain_sf"/>
</dbReference>
<dbReference type="Gene3D" id="3.90.1520.10">
    <property type="entry name" value="H-NOX domain"/>
    <property type="match status" value="1"/>
</dbReference>
<evidence type="ECO:0000313" key="2">
    <source>
        <dbReference type="EMBL" id="KPQ45005.1"/>
    </source>
</evidence>
<evidence type="ECO:0000313" key="3">
    <source>
        <dbReference type="Proteomes" id="UP000050360"/>
    </source>
</evidence>
<dbReference type="EMBL" id="LKCM01000035">
    <property type="protein sequence ID" value="KPQ45005.1"/>
    <property type="molecule type" value="Genomic_DNA"/>
</dbReference>
<dbReference type="GO" id="GO:0020037">
    <property type="term" value="F:heme binding"/>
    <property type="evidence" value="ECO:0007669"/>
    <property type="project" value="InterPro"/>
</dbReference>
<dbReference type="Pfam" id="PF07700">
    <property type="entry name" value="HNOB"/>
    <property type="match status" value="1"/>
</dbReference>
<reference evidence="2 3" key="1">
    <citation type="submission" date="2015-09" db="EMBL/GenBank/DDBJ databases">
        <title>A metagenomics-based metabolic model of nitrate-dependent anaerobic oxidation of methane by Methanoperedens-like archaea.</title>
        <authorList>
            <person name="Arshad A."/>
            <person name="Speth D.R."/>
            <person name="De Graaf R.M."/>
            <person name="Op Den Camp H.J."/>
            <person name="Jetten M.S."/>
            <person name="Welte C.U."/>
        </authorList>
    </citation>
    <scope>NUCLEOTIDE SEQUENCE [LARGE SCALE GENOMIC DNA]</scope>
</reference>
<dbReference type="InterPro" id="IPR011644">
    <property type="entry name" value="Heme_NO-bd"/>
</dbReference>